<comment type="caution">
    <text evidence="1">The sequence shown here is derived from an EMBL/GenBank/DDBJ whole genome shotgun (WGS) entry which is preliminary data.</text>
</comment>
<protein>
    <submittedName>
        <fullName evidence="1">Uncharacterized protein</fullName>
    </submittedName>
</protein>
<dbReference type="EMBL" id="JBGNUJ010000007">
    <property type="protein sequence ID" value="KAL3957250.1"/>
    <property type="molecule type" value="Genomic_DNA"/>
</dbReference>
<name>A0ACC4DLI8_PURLI</name>
<organism evidence="1 2">
    <name type="scientific">Purpureocillium lilacinum</name>
    <name type="common">Paecilomyces lilacinus</name>
    <dbReference type="NCBI Taxonomy" id="33203"/>
    <lineage>
        <taxon>Eukaryota</taxon>
        <taxon>Fungi</taxon>
        <taxon>Dikarya</taxon>
        <taxon>Ascomycota</taxon>
        <taxon>Pezizomycotina</taxon>
        <taxon>Sordariomycetes</taxon>
        <taxon>Hypocreomycetidae</taxon>
        <taxon>Hypocreales</taxon>
        <taxon>Ophiocordycipitaceae</taxon>
        <taxon>Purpureocillium</taxon>
    </lineage>
</organism>
<evidence type="ECO:0000313" key="1">
    <source>
        <dbReference type="EMBL" id="KAL3957250.1"/>
    </source>
</evidence>
<dbReference type="Proteomes" id="UP001638806">
    <property type="component" value="Unassembled WGS sequence"/>
</dbReference>
<gene>
    <name evidence="1" type="ORF">ACCO45_007828</name>
</gene>
<proteinExistence type="predicted"/>
<accession>A0ACC4DLI8</accession>
<evidence type="ECO:0000313" key="2">
    <source>
        <dbReference type="Proteomes" id="UP001638806"/>
    </source>
</evidence>
<keyword evidence="2" id="KW-1185">Reference proteome</keyword>
<reference evidence="1" key="1">
    <citation type="submission" date="2024-12" db="EMBL/GenBank/DDBJ databases">
        <title>Comparative genomics and development of molecular markers within Purpureocillium lilacinum and among Purpureocillium species.</title>
        <authorList>
            <person name="Yeh Z.-Y."/>
            <person name="Ni N.-T."/>
            <person name="Lo P.-H."/>
            <person name="Mushyakhwo K."/>
            <person name="Lin C.-F."/>
            <person name="Nai Y.-S."/>
        </authorList>
    </citation>
    <scope>NUCLEOTIDE SEQUENCE</scope>
    <source>
        <strain evidence="1">NCHU-NPUST-175</strain>
    </source>
</reference>
<sequence>MPSPPAGQAAPKTPESHSQSNAEEERERLLQRAGEGRRFRDVPCKRTRTARDASDVHCEDARASPSATTSLSRSCRGVGNLTVGQIEDAALADAAEKLQRLVRDGVRRFTPEFHACAIEVNSLRTESSKPDAPEVASSTGADTCSTSDLTRPGTAQADAASKTADIREDSPTLLALPLLAQRPASGS</sequence>